<dbReference type="Proteomes" id="UP000295604">
    <property type="component" value="Unassembled WGS sequence"/>
</dbReference>
<keyword evidence="3" id="KW-1185">Reference proteome</keyword>
<protein>
    <submittedName>
        <fullName evidence="2">Uncharacterized protein</fullName>
    </submittedName>
</protein>
<feature type="region of interest" description="Disordered" evidence="1">
    <location>
        <begin position="1"/>
        <end position="79"/>
    </location>
</feature>
<feature type="compositionally biased region" description="Polar residues" evidence="1">
    <location>
        <begin position="15"/>
        <end position="28"/>
    </location>
</feature>
<gene>
    <name evidence="2" type="ORF">C8034_v001809</name>
</gene>
<proteinExistence type="predicted"/>
<evidence type="ECO:0000313" key="2">
    <source>
        <dbReference type="EMBL" id="TEA16049.1"/>
    </source>
</evidence>
<sequence>MQWYGVKGALRPGQIGTSSTRFNSAQKLSSHERSNTSSVEELGEPSKSGNPAGAVTIGDRAGSPCRVAKPISPRGRHDCGVLSAGVLGNTYVE</sequence>
<evidence type="ECO:0000256" key="1">
    <source>
        <dbReference type="SAM" id="MobiDB-lite"/>
    </source>
</evidence>
<dbReference type="EMBL" id="QAPF01000119">
    <property type="protein sequence ID" value="TEA16049.1"/>
    <property type="molecule type" value="Genomic_DNA"/>
</dbReference>
<dbReference type="AlphaFoldDB" id="A0A4R8TE25"/>
<evidence type="ECO:0000313" key="3">
    <source>
        <dbReference type="Proteomes" id="UP000295604"/>
    </source>
</evidence>
<organism evidence="2 3">
    <name type="scientific">Colletotrichum sidae</name>
    <dbReference type="NCBI Taxonomy" id="1347389"/>
    <lineage>
        <taxon>Eukaryota</taxon>
        <taxon>Fungi</taxon>
        <taxon>Dikarya</taxon>
        <taxon>Ascomycota</taxon>
        <taxon>Pezizomycotina</taxon>
        <taxon>Sordariomycetes</taxon>
        <taxon>Hypocreomycetidae</taxon>
        <taxon>Glomerellales</taxon>
        <taxon>Glomerellaceae</taxon>
        <taxon>Colletotrichum</taxon>
        <taxon>Colletotrichum orbiculare species complex</taxon>
    </lineage>
</organism>
<comment type="caution">
    <text evidence="2">The sequence shown here is derived from an EMBL/GenBank/DDBJ whole genome shotgun (WGS) entry which is preliminary data.</text>
</comment>
<accession>A0A4R8TE25</accession>
<name>A0A4R8TE25_9PEZI</name>
<reference evidence="2 3" key="1">
    <citation type="submission" date="2018-11" db="EMBL/GenBank/DDBJ databases">
        <title>Genome sequence and assembly of Colletotrichum sidae.</title>
        <authorList>
            <person name="Gan P."/>
            <person name="Shirasu K."/>
        </authorList>
    </citation>
    <scope>NUCLEOTIDE SEQUENCE [LARGE SCALE GENOMIC DNA]</scope>
    <source>
        <strain evidence="2 3">CBS 518.97</strain>
    </source>
</reference>